<dbReference type="RefSeq" id="WP_146786141.1">
    <property type="nucleotide sequence ID" value="NZ_CP042434.1"/>
</dbReference>
<keyword evidence="3" id="KW-1185">Reference proteome</keyword>
<feature type="signal peptide" evidence="1">
    <location>
        <begin position="1"/>
        <end position="19"/>
    </location>
</feature>
<sequence length="165" mass="18090">MKKIVTIFLMALYAMSVSASIVTVRSCDVMQVAVSISFIDNNNNNCCCAGMHCLEMGQDITKTNSGITKATDNKGYAGDYTTKSNQKSCCTQIVLQSKLVANQPANTDINLVFAQGVHILPSILPDYATYQAANLNIQNSWRATSSPPNNQVPLYKLFKRLTYYG</sequence>
<accession>A0A5B8VPJ2</accession>
<evidence type="ECO:0000313" key="2">
    <source>
        <dbReference type="EMBL" id="QEC73547.1"/>
    </source>
</evidence>
<protein>
    <submittedName>
        <fullName evidence="2">Uncharacterized protein</fullName>
    </submittedName>
</protein>
<reference evidence="2 3" key="1">
    <citation type="journal article" date="2017" name="Int. J. Syst. Evol. Microbiol.">
        <title>Arachidicoccus ginsenosidivorans sp. nov., with ginsenoside-converting activity isolated from ginseng cultivating soil.</title>
        <authorList>
            <person name="Siddiqi M.Z."/>
            <person name="Aslam Z."/>
            <person name="Im W.T."/>
        </authorList>
    </citation>
    <scope>NUCLEOTIDE SEQUENCE [LARGE SCALE GENOMIC DNA]</scope>
    <source>
        <strain evidence="2 3">Gsoil 809</strain>
    </source>
</reference>
<proteinExistence type="predicted"/>
<evidence type="ECO:0000256" key="1">
    <source>
        <dbReference type="SAM" id="SignalP"/>
    </source>
</evidence>
<dbReference type="Proteomes" id="UP000321291">
    <property type="component" value="Chromosome"/>
</dbReference>
<keyword evidence="1" id="KW-0732">Signal</keyword>
<gene>
    <name evidence="2" type="ORF">FSB73_19650</name>
</gene>
<name>A0A5B8VPJ2_9BACT</name>
<organism evidence="2 3">
    <name type="scientific">Arachidicoccus ginsenosidivorans</name>
    <dbReference type="NCBI Taxonomy" id="496057"/>
    <lineage>
        <taxon>Bacteria</taxon>
        <taxon>Pseudomonadati</taxon>
        <taxon>Bacteroidota</taxon>
        <taxon>Chitinophagia</taxon>
        <taxon>Chitinophagales</taxon>
        <taxon>Chitinophagaceae</taxon>
        <taxon>Arachidicoccus</taxon>
    </lineage>
</organism>
<dbReference type="OrthoDB" id="676308at2"/>
<dbReference type="AlphaFoldDB" id="A0A5B8VPJ2"/>
<dbReference type="KEGG" id="agi:FSB73_19650"/>
<evidence type="ECO:0000313" key="3">
    <source>
        <dbReference type="Proteomes" id="UP000321291"/>
    </source>
</evidence>
<dbReference type="EMBL" id="CP042434">
    <property type="protein sequence ID" value="QEC73547.1"/>
    <property type="molecule type" value="Genomic_DNA"/>
</dbReference>
<feature type="chain" id="PRO_5023102627" evidence="1">
    <location>
        <begin position="20"/>
        <end position="165"/>
    </location>
</feature>